<feature type="transmembrane region" description="Helical" evidence="8">
    <location>
        <begin position="333"/>
        <end position="352"/>
    </location>
</feature>
<feature type="transmembrane region" description="Helical" evidence="8">
    <location>
        <begin position="430"/>
        <end position="450"/>
    </location>
</feature>
<dbReference type="Gene3D" id="3.30.2090.10">
    <property type="entry name" value="Multidrug efflux transporter AcrB TolC docking domain, DN and DC subdomains"/>
    <property type="match status" value="2"/>
</dbReference>
<dbReference type="AlphaFoldDB" id="A0A074JA70"/>
<evidence type="ECO:0000256" key="8">
    <source>
        <dbReference type="SAM" id="Phobius"/>
    </source>
</evidence>
<dbReference type="RefSeq" id="WP_038076856.1">
    <property type="nucleotide sequence ID" value="NZ_AUND01000023.1"/>
</dbReference>
<dbReference type="PRINTS" id="PR00702">
    <property type="entry name" value="ACRIFLAVINRP"/>
</dbReference>
<protein>
    <submittedName>
        <fullName evidence="9">Acriflavine resistance protein B</fullName>
    </submittedName>
</protein>
<feature type="transmembrane region" description="Helical" evidence="8">
    <location>
        <begin position="848"/>
        <end position="867"/>
    </location>
</feature>
<dbReference type="eggNOG" id="COG0841">
    <property type="taxonomic scope" value="Bacteria"/>
</dbReference>
<dbReference type="EMBL" id="AUND01000023">
    <property type="protein sequence ID" value="KEO52730.1"/>
    <property type="molecule type" value="Genomic_DNA"/>
</dbReference>
<dbReference type="STRING" id="1353537.TP2_07250"/>
<evidence type="ECO:0000313" key="10">
    <source>
        <dbReference type="Proteomes" id="UP000027432"/>
    </source>
</evidence>
<dbReference type="Gene3D" id="3.30.70.1430">
    <property type="entry name" value="Multidrug efflux transporter AcrB pore domain"/>
    <property type="match status" value="2"/>
</dbReference>
<evidence type="ECO:0000256" key="1">
    <source>
        <dbReference type="ARBA" id="ARBA00004429"/>
    </source>
</evidence>
<dbReference type="PANTHER" id="PTHR32063:SF28">
    <property type="entry name" value="BLR2861 PROTEIN"/>
    <property type="match status" value="1"/>
</dbReference>
<dbReference type="Gene3D" id="3.30.70.1320">
    <property type="entry name" value="Multidrug efflux transporter AcrB pore domain like"/>
    <property type="match status" value="1"/>
</dbReference>
<keyword evidence="2" id="KW-0813">Transport</keyword>
<dbReference type="GO" id="GO:0005886">
    <property type="term" value="C:plasma membrane"/>
    <property type="evidence" value="ECO:0007669"/>
    <property type="project" value="UniProtKB-SubCell"/>
</dbReference>
<evidence type="ECO:0000256" key="6">
    <source>
        <dbReference type="ARBA" id="ARBA00022989"/>
    </source>
</evidence>
<dbReference type="SUPFAM" id="SSF82714">
    <property type="entry name" value="Multidrug efflux transporter AcrB TolC docking domain, DN and DC subdomains"/>
    <property type="match status" value="2"/>
</dbReference>
<evidence type="ECO:0000313" key="9">
    <source>
        <dbReference type="EMBL" id="KEO52730.1"/>
    </source>
</evidence>
<feature type="transmembrane region" description="Helical" evidence="8">
    <location>
        <begin position="978"/>
        <end position="1001"/>
    </location>
</feature>
<comment type="subcellular location">
    <subcellularLocation>
        <location evidence="1">Cell inner membrane</location>
        <topology evidence="1">Multi-pass membrane protein</topology>
    </subcellularLocation>
</comment>
<keyword evidence="5 8" id="KW-0812">Transmembrane</keyword>
<name>A0A074JA70_9RHOB</name>
<evidence type="ECO:0000256" key="3">
    <source>
        <dbReference type="ARBA" id="ARBA00022475"/>
    </source>
</evidence>
<keyword evidence="4" id="KW-0997">Cell inner membrane</keyword>
<dbReference type="InterPro" id="IPR001036">
    <property type="entry name" value="Acrflvin-R"/>
</dbReference>
<dbReference type="GO" id="GO:0042910">
    <property type="term" value="F:xenobiotic transmembrane transporter activity"/>
    <property type="evidence" value="ECO:0007669"/>
    <property type="project" value="TreeGrafter"/>
</dbReference>
<dbReference type="SUPFAM" id="SSF82693">
    <property type="entry name" value="Multidrug efflux transporter AcrB pore domain, PN1, PN2, PC1 and PC2 subdomains"/>
    <property type="match status" value="4"/>
</dbReference>
<dbReference type="Proteomes" id="UP000027432">
    <property type="component" value="Unassembled WGS sequence"/>
</dbReference>
<organism evidence="9 10">
    <name type="scientific">Thioclava pacifica DSM 10166</name>
    <dbReference type="NCBI Taxonomy" id="1353537"/>
    <lineage>
        <taxon>Bacteria</taxon>
        <taxon>Pseudomonadati</taxon>
        <taxon>Pseudomonadota</taxon>
        <taxon>Alphaproteobacteria</taxon>
        <taxon>Rhodobacterales</taxon>
        <taxon>Paracoccaceae</taxon>
        <taxon>Thioclava</taxon>
    </lineage>
</organism>
<feature type="transmembrane region" description="Helical" evidence="8">
    <location>
        <begin position="874"/>
        <end position="893"/>
    </location>
</feature>
<keyword evidence="10" id="KW-1185">Reference proteome</keyword>
<proteinExistence type="predicted"/>
<evidence type="ECO:0000256" key="2">
    <source>
        <dbReference type="ARBA" id="ARBA00022448"/>
    </source>
</evidence>
<keyword evidence="7 8" id="KW-0472">Membrane</keyword>
<sequence>MNISEIFIRRPVLSMVLGAFMLLLGAQAYFNLPVREYPEVEETVVTITTTYPGASPELIQGFITSPIAAAVATTENVDYVTTQSRPSASVISVHMKLGSNSDAAMTEVLSKVQQVKGQLPSAAKDPVIVKGTGRQFALMYLAAINPNMTPEQLTEYLRRVIRPRMSTIPGVAQTQIIGASDYAMRIWIDPDKLAARGVTASEVLGAIQASNFLSAPGKTKNEYVAQSITLQSTLQTPEAFGKLPIRSSGDEVVRLRDVAKIELSKAADNEIVTFDGKQGTFLGVFPTPAANPLDTAAAVRKELPAINATLPEGMKIELVYDSTETISASIDEVFKTIAEAVAIVTVVILLFLGSFRSVAMPIVTIPLSLIGVLAVLMALGYSINLLTLLAMVLAIGLVVDDAIVVVENIHRHIEDGMKPIPAAVQGMKEITGPVIAMTITLAAVLAPLGFTGGLTGQLFREFAFALAGSVILSGVIALTITPMMSGRLLKHGEAKGFQAFIDRNFDRLAGWYGRRVNGSLDLRGITIMIVVSLIGVTGFMLMNTNTELAPEEDNGALFAILNGPRYATSDYTQKYIDQVSKDTAGIPEVRTDFSIAGFGGDSSQGIYIWALKDWSERERSQKQIQQEIQGDLGKSTGLKGFAFAPPSLPGTGGGLPISVVIQSIHSSKRVAEVAEEIKNKAMASGKFIIVQNSLNFDSPQVDVTIDRDRAAALNVPVSDIGSTLGLLVGEASVAQFDRDSNSYDIIPQVPQKFRANPEELGRYYVRSASGEMVPLSALVKIETGVNAASIEQFDQLNAATITALPLPGQSTGAGLQTIVDIANQVMPEGFFINYSGQSRIETQQGNTILIAFAAAVLVIYLVLAAQFESFRDPFIIMMTVPLTIFGAVLPLNLGLGTLNIYSEVGLITLVGLITKHGILMVEFANQQRETAGLTRRQAIVKAAQIRLRPILMTTAAMALAVVPLILAQGAGAAARQAMGLVIFSGLLIGTMFTLFVVPMFYSFIAPSDAAFDAAAKKRAEAG</sequence>
<dbReference type="OrthoDB" id="9807350at2"/>
<dbReference type="Pfam" id="PF00873">
    <property type="entry name" value="ACR_tran"/>
    <property type="match status" value="1"/>
</dbReference>
<comment type="caution">
    <text evidence="9">The sequence shown here is derived from an EMBL/GenBank/DDBJ whole genome shotgun (WGS) entry which is preliminary data.</text>
</comment>
<feature type="transmembrane region" description="Helical" evidence="8">
    <location>
        <begin position="945"/>
        <end position="966"/>
    </location>
</feature>
<feature type="transmembrane region" description="Helical" evidence="8">
    <location>
        <begin position="462"/>
        <end position="481"/>
    </location>
</feature>
<evidence type="ECO:0000256" key="5">
    <source>
        <dbReference type="ARBA" id="ARBA00022692"/>
    </source>
</evidence>
<keyword evidence="6 8" id="KW-1133">Transmembrane helix</keyword>
<reference evidence="9 10" key="1">
    <citation type="submission" date="2013-07" db="EMBL/GenBank/DDBJ databases">
        <title>Thioclava pacifica DSM 10166 Genome Sequencing.</title>
        <authorList>
            <person name="Lai Q."/>
            <person name="Shao Z."/>
        </authorList>
    </citation>
    <scope>NUCLEOTIDE SEQUENCE [LARGE SCALE GENOMIC DNA]</scope>
    <source>
        <strain evidence="9 10">DSM 10166</strain>
    </source>
</reference>
<dbReference type="PANTHER" id="PTHR32063">
    <property type="match status" value="1"/>
</dbReference>
<evidence type="ECO:0000256" key="7">
    <source>
        <dbReference type="ARBA" id="ARBA00023136"/>
    </source>
</evidence>
<dbReference type="InterPro" id="IPR027463">
    <property type="entry name" value="AcrB_DN_DC_subdom"/>
</dbReference>
<feature type="transmembrane region" description="Helical" evidence="8">
    <location>
        <begin position="522"/>
        <end position="542"/>
    </location>
</feature>
<evidence type="ECO:0000256" key="4">
    <source>
        <dbReference type="ARBA" id="ARBA00022519"/>
    </source>
</evidence>
<dbReference type="Gene3D" id="3.30.70.1440">
    <property type="entry name" value="Multidrug efflux transporter AcrB pore domain"/>
    <property type="match status" value="1"/>
</dbReference>
<dbReference type="SUPFAM" id="SSF82866">
    <property type="entry name" value="Multidrug efflux transporter AcrB transmembrane domain"/>
    <property type="match status" value="2"/>
</dbReference>
<keyword evidence="3" id="KW-1003">Cell membrane</keyword>
<accession>A0A074JA70</accession>
<dbReference type="Gene3D" id="1.20.1640.10">
    <property type="entry name" value="Multidrug efflux transporter AcrB transmembrane domain"/>
    <property type="match status" value="2"/>
</dbReference>
<dbReference type="FunFam" id="1.20.1640.10:FF:000001">
    <property type="entry name" value="Efflux pump membrane transporter"/>
    <property type="match status" value="1"/>
</dbReference>
<gene>
    <name evidence="9" type="ORF">TP2_07250</name>
</gene>